<dbReference type="PANTHER" id="PTHR46344">
    <property type="entry name" value="OS02G0202900 PROTEIN"/>
    <property type="match status" value="1"/>
</dbReference>
<dbReference type="Proteomes" id="UP001642464">
    <property type="component" value="Unassembled WGS sequence"/>
</dbReference>
<protein>
    <submittedName>
        <fullName evidence="3">Kelch-like protein diablo</fullName>
    </submittedName>
</protein>
<dbReference type="InterPro" id="IPR006652">
    <property type="entry name" value="Kelch_1"/>
</dbReference>
<keyword evidence="1" id="KW-0880">Kelch repeat</keyword>
<dbReference type="InterPro" id="IPR015915">
    <property type="entry name" value="Kelch-typ_b-propeller"/>
</dbReference>
<evidence type="ECO:0000313" key="4">
    <source>
        <dbReference type="Proteomes" id="UP001642464"/>
    </source>
</evidence>
<proteinExistence type="predicted"/>
<organism evidence="3 4">
    <name type="scientific">Durusdinium trenchii</name>
    <dbReference type="NCBI Taxonomy" id="1381693"/>
    <lineage>
        <taxon>Eukaryota</taxon>
        <taxon>Sar</taxon>
        <taxon>Alveolata</taxon>
        <taxon>Dinophyceae</taxon>
        <taxon>Suessiales</taxon>
        <taxon>Symbiodiniaceae</taxon>
        <taxon>Durusdinium</taxon>
    </lineage>
</organism>
<dbReference type="Gene3D" id="2.120.10.80">
    <property type="entry name" value="Kelch-type beta propeller"/>
    <property type="match status" value="1"/>
</dbReference>
<evidence type="ECO:0000256" key="2">
    <source>
        <dbReference type="ARBA" id="ARBA00022737"/>
    </source>
</evidence>
<keyword evidence="4" id="KW-1185">Reference proteome</keyword>
<accession>A0ABP0RQN9</accession>
<sequence>MPLFLLAMPLGSRPNPMVIFSAQSRVRLSPLSGQRAGASAAACGGRLYVCGGAFGAQMLNSVERFDPKVGTWETLPPMSARRAYVAAATIAGTIHVFGGSDGGQCLLSSERFDPVANTWSQLPDMTERRSGAASVALMI</sequence>
<evidence type="ECO:0000313" key="3">
    <source>
        <dbReference type="EMBL" id="CAK9101933.1"/>
    </source>
</evidence>
<name>A0ABP0RQN9_9DINO</name>
<dbReference type="Pfam" id="PF01344">
    <property type="entry name" value="Kelch_1"/>
    <property type="match status" value="2"/>
</dbReference>
<comment type="caution">
    <text evidence="3">The sequence shown here is derived from an EMBL/GenBank/DDBJ whole genome shotgun (WGS) entry which is preliminary data.</text>
</comment>
<dbReference type="SUPFAM" id="SSF117281">
    <property type="entry name" value="Kelch motif"/>
    <property type="match status" value="1"/>
</dbReference>
<evidence type="ECO:0000256" key="1">
    <source>
        <dbReference type="ARBA" id="ARBA00022441"/>
    </source>
</evidence>
<gene>
    <name evidence="3" type="ORF">SCF082_LOCUS47647</name>
</gene>
<dbReference type="SMART" id="SM00612">
    <property type="entry name" value="Kelch"/>
    <property type="match status" value="2"/>
</dbReference>
<dbReference type="PANTHER" id="PTHR46344:SF27">
    <property type="entry name" value="KELCH REPEAT SUPERFAMILY PROTEIN"/>
    <property type="match status" value="1"/>
</dbReference>
<reference evidence="3 4" key="1">
    <citation type="submission" date="2024-02" db="EMBL/GenBank/DDBJ databases">
        <authorList>
            <person name="Chen Y."/>
            <person name="Shah S."/>
            <person name="Dougan E. K."/>
            <person name="Thang M."/>
            <person name="Chan C."/>
        </authorList>
    </citation>
    <scope>NUCLEOTIDE SEQUENCE [LARGE SCALE GENOMIC DNA]</scope>
</reference>
<dbReference type="EMBL" id="CAXAMM010041929">
    <property type="protein sequence ID" value="CAK9101933.1"/>
    <property type="molecule type" value="Genomic_DNA"/>
</dbReference>
<keyword evidence="2" id="KW-0677">Repeat</keyword>